<evidence type="ECO:0000256" key="1">
    <source>
        <dbReference type="ARBA" id="ARBA00022649"/>
    </source>
</evidence>
<evidence type="ECO:0000313" key="3">
    <source>
        <dbReference type="EMBL" id="PJG83338.1"/>
    </source>
</evidence>
<dbReference type="EMBL" id="PHGZ01000008">
    <property type="protein sequence ID" value="PJG83338.1"/>
    <property type="molecule type" value="Genomic_DNA"/>
</dbReference>
<evidence type="ECO:0000313" key="4">
    <source>
        <dbReference type="Proteomes" id="UP000230282"/>
    </source>
</evidence>
<dbReference type="Proteomes" id="UP000230282">
    <property type="component" value="Unassembled WGS sequence"/>
</dbReference>
<dbReference type="PANTHER" id="PTHR35401">
    <property type="entry name" value="COPG FAMILY HELIX-TURN-HELIX PROTEIN-RELATED-RELATED"/>
    <property type="match status" value="1"/>
</dbReference>
<reference evidence="3 4" key="1">
    <citation type="submission" date="2017-11" db="EMBL/GenBank/DDBJ databases">
        <title>Reclassification of Bisgaard taxon 5 as Caviibacterium pharyngocola gen. nov., sp. nov.</title>
        <authorList>
            <person name="Christensen H."/>
        </authorList>
    </citation>
    <scope>NUCLEOTIDE SEQUENCE [LARGE SCALE GENOMIC DNA]</scope>
    <source>
        <strain evidence="3 4">7_3</strain>
    </source>
</reference>
<sequence length="89" mass="10195">MSVARLETRLKPEIYEMVKQAAQITGRTITDFVAASLYAEAKKTIEEYSMIKLSLADQERFLQALNQPNEPNKAMKKAEERHKLLIKAN</sequence>
<keyword evidence="4" id="KW-1185">Reference proteome</keyword>
<gene>
    <name evidence="3" type="ORF">CVP04_04235</name>
</gene>
<dbReference type="InterPro" id="IPR014795">
    <property type="entry name" value="TacA_1-like"/>
</dbReference>
<protein>
    <submittedName>
        <fullName evidence="3">DUF1778 domain-containing protein</fullName>
    </submittedName>
</protein>
<comment type="similarity">
    <text evidence="2">Belongs to the TacA antitoxin family.</text>
</comment>
<evidence type="ECO:0000256" key="2">
    <source>
        <dbReference type="ARBA" id="ARBA00049988"/>
    </source>
</evidence>
<dbReference type="RefSeq" id="WP_100296276.1">
    <property type="nucleotide sequence ID" value="NZ_PHGZ01000008.1"/>
</dbReference>
<organism evidence="3 4">
    <name type="scientific">Caviibacterium pharyngocola</name>
    <dbReference type="NCBI Taxonomy" id="28159"/>
    <lineage>
        <taxon>Bacteria</taxon>
        <taxon>Pseudomonadati</taxon>
        <taxon>Pseudomonadota</taxon>
        <taxon>Gammaproteobacteria</taxon>
        <taxon>Pasteurellales</taxon>
        <taxon>Pasteurellaceae</taxon>
        <taxon>Caviibacterium</taxon>
    </lineage>
</organism>
<accession>A0A2M8RWS4</accession>
<comment type="caution">
    <text evidence="3">The sequence shown here is derived from an EMBL/GenBank/DDBJ whole genome shotgun (WGS) entry which is preliminary data.</text>
</comment>
<proteinExistence type="inferred from homology"/>
<dbReference type="Pfam" id="PF08681">
    <property type="entry name" value="TacA1"/>
    <property type="match status" value="1"/>
</dbReference>
<dbReference type="PANTHER" id="PTHR35401:SF2">
    <property type="entry name" value="ABC-TYPE TRANSPORT SYSTEM"/>
    <property type="match status" value="1"/>
</dbReference>
<keyword evidence="1" id="KW-1277">Toxin-antitoxin system</keyword>
<dbReference type="GO" id="GO:0006355">
    <property type="term" value="P:regulation of DNA-templated transcription"/>
    <property type="evidence" value="ECO:0007669"/>
    <property type="project" value="InterPro"/>
</dbReference>
<name>A0A2M8RWS4_9PAST</name>
<dbReference type="AlphaFoldDB" id="A0A2M8RWS4"/>
<dbReference type="OrthoDB" id="5689325at2"/>
<dbReference type="Gene3D" id="1.20.5.780">
    <property type="entry name" value="Single helix bin"/>
    <property type="match status" value="1"/>
</dbReference>
<dbReference type="SUPFAM" id="SSF47598">
    <property type="entry name" value="Ribbon-helix-helix"/>
    <property type="match status" value="1"/>
</dbReference>
<dbReference type="InterPro" id="IPR010985">
    <property type="entry name" value="Ribbon_hlx_hlx"/>
</dbReference>